<evidence type="ECO:0000256" key="2">
    <source>
        <dbReference type="RuleBase" id="RU003690"/>
    </source>
</evidence>
<evidence type="ECO:0008006" key="5">
    <source>
        <dbReference type="Google" id="ProtNLM"/>
    </source>
</evidence>
<name>A0A7J8Y6U0_GOSAI</name>
<dbReference type="SUPFAM" id="SSF51445">
    <property type="entry name" value="(Trans)glycosidases"/>
    <property type="match status" value="1"/>
</dbReference>
<dbReference type="GO" id="GO:0008422">
    <property type="term" value="F:beta-glucosidase activity"/>
    <property type="evidence" value="ECO:0007669"/>
    <property type="project" value="TreeGrafter"/>
</dbReference>
<evidence type="ECO:0000256" key="1">
    <source>
        <dbReference type="ARBA" id="ARBA00010838"/>
    </source>
</evidence>
<dbReference type="PANTHER" id="PTHR10353">
    <property type="entry name" value="GLYCOSYL HYDROLASE"/>
    <property type="match status" value="1"/>
</dbReference>
<organism evidence="3 4">
    <name type="scientific">Gossypium aridum</name>
    <name type="common">American cotton</name>
    <name type="synonym">Erioxylum aridum</name>
    <dbReference type="NCBI Taxonomy" id="34290"/>
    <lineage>
        <taxon>Eukaryota</taxon>
        <taxon>Viridiplantae</taxon>
        <taxon>Streptophyta</taxon>
        <taxon>Embryophyta</taxon>
        <taxon>Tracheophyta</taxon>
        <taxon>Spermatophyta</taxon>
        <taxon>Magnoliopsida</taxon>
        <taxon>eudicotyledons</taxon>
        <taxon>Gunneridae</taxon>
        <taxon>Pentapetalae</taxon>
        <taxon>rosids</taxon>
        <taxon>malvids</taxon>
        <taxon>Malvales</taxon>
        <taxon>Malvaceae</taxon>
        <taxon>Malvoideae</taxon>
        <taxon>Gossypium</taxon>
    </lineage>
</organism>
<dbReference type="PRINTS" id="PR00131">
    <property type="entry name" value="GLHYDRLASE1"/>
</dbReference>
<dbReference type="PANTHER" id="PTHR10353:SF227">
    <property type="entry name" value="BETA-GLUCOSIDASE 46-LIKE ISOFORM X1"/>
    <property type="match status" value="1"/>
</dbReference>
<sequence>MEKIVTYLKDRYHNVPMIITENGYGDMNKPNSTTESLLHDVERIKYLAGYLDALSTAIRKGADVRGYFVWSLLDNFEWNSGYTIRFGLHHVDYETLRRTPKSSATWYRNLISQHIVKDCKKHYMFCNNVVD</sequence>
<dbReference type="GO" id="GO:0005975">
    <property type="term" value="P:carbohydrate metabolic process"/>
    <property type="evidence" value="ECO:0007669"/>
    <property type="project" value="InterPro"/>
</dbReference>
<dbReference type="EMBL" id="JABFAA010000011">
    <property type="protein sequence ID" value="MBA0695311.1"/>
    <property type="molecule type" value="Genomic_DNA"/>
</dbReference>
<evidence type="ECO:0000313" key="3">
    <source>
        <dbReference type="EMBL" id="MBA0695311.1"/>
    </source>
</evidence>
<reference evidence="3 4" key="1">
    <citation type="journal article" date="2019" name="Genome Biol. Evol.">
        <title>Insights into the evolution of the New World diploid cottons (Gossypium, subgenus Houzingenia) based on genome sequencing.</title>
        <authorList>
            <person name="Grover C.E."/>
            <person name="Arick M.A. 2nd"/>
            <person name="Thrash A."/>
            <person name="Conover J.L."/>
            <person name="Sanders W.S."/>
            <person name="Peterson D.G."/>
            <person name="Frelichowski J.E."/>
            <person name="Scheffler J.A."/>
            <person name="Scheffler B.E."/>
            <person name="Wendel J.F."/>
        </authorList>
    </citation>
    <scope>NUCLEOTIDE SEQUENCE [LARGE SCALE GENOMIC DNA]</scope>
    <source>
        <strain evidence="3">185</strain>
        <tissue evidence="3">Leaf</tissue>
    </source>
</reference>
<proteinExistence type="inferred from homology"/>
<dbReference type="AlphaFoldDB" id="A0A7J8Y6U0"/>
<gene>
    <name evidence="3" type="ORF">Goari_001943</name>
</gene>
<dbReference type="Proteomes" id="UP000593577">
    <property type="component" value="Unassembled WGS sequence"/>
</dbReference>
<accession>A0A7J8Y6U0</accession>
<protein>
    <recommendedName>
        <fullName evidence="5">Beta-glucosidase</fullName>
    </recommendedName>
</protein>
<dbReference type="Pfam" id="PF00232">
    <property type="entry name" value="Glyco_hydro_1"/>
    <property type="match status" value="1"/>
</dbReference>
<keyword evidence="4" id="KW-1185">Reference proteome</keyword>
<evidence type="ECO:0000313" key="4">
    <source>
        <dbReference type="Proteomes" id="UP000593577"/>
    </source>
</evidence>
<dbReference type="InterPro" id="IPR017853">
    <property type="entry name" value="GH"/>
</dbReference>
<dbReference type="Gene3D" id="3.20.20.80">
    <property type="entry name" value="Glycosidases"/>
    <property type="match status" value="1"/>
</dbReference>
<dbReference type="InterPro" id="IPR001360">
    <property type="entry name" value="Glyco_hydro_1"/>
</dbReference>
<comment type="caution">
    <text evidence="3">The sequence shown here is derived from an EMBL/GenBank/DDBJ whole genome shotgun (WGS) entry which is preliminary data.</text>
</comment>
<comment type="similarity">
    <text evidence="1 2">Belongs to the glycosyl hydrolase 1 family.</text>
</comment>